<dbReference type="SMART" id="SM00749">
    <property type="entry name" value="BON"/>
    <property type="match status" value="3"/>
</dbReference>
<evidence type="ECO:0000313" key="3">
    <source>
        <dbReference type="Proteomes" id="UP001556692"/>
    </source>
</evidence>
<evidence type="ECO:0000313" key="2">
    <source>
        <dbReference type="EMBL" id="MEX0405810.1"/>
    </source>
</evidence>
<dbReference type="PANTHER" id="PTHR34606">
    <property type="entry name" value="BON DOMAIN-CONTAINING PROTEIN"/>
    <property type="match status" value="1"/>
</dbReference>
<organism evidence="2 3">
    <name type="scientific">Aquibium pacificus</name>
    <dbReference type="NCBI Taxonomy" id="3153579"/>
    <lineage>
        <taxon>Bacteria</taxon>
        <taxon>Pseudomonadati</taxon>
        <taxon>Pseudomonadota</taxon>
        <taxon>Alphaproteobacteria</taxon>
        <taxon>Hyphomicrobiales</taxon>
        <taxon>Phyllobacteriaceae</taxon>
        <taxon>Aquibium</taxon>
    </lineage>
</organism>
<feature type="domain" description="BON" evidence="1">
    <location>
        <begin position="2"/>
        <end position="70"/>
    </location>
</feature>
<comment type="caution">
    <text evidence="2">The sequence shown here is derived from an EMBL/GenBank/DDBJ whole genome shotgun (WGS) entry which is preliminary data.</text>
</comment>
<dbReference type="EMBL" id="JBDPGJ010000002">
    <property type="protein sequence ID" value="MEX0405810.1"/>
    <property type="molecule type" value="Genomic_DNA"/>
</dbReference>
<dbReference type="Proteomes" id="UP001556692">
    <property type="component" value="Unassembled WGS sequence"/>
</dbReference>
<proteinExistence type="predicted"/>
<dbReference type="Gene3D" id="3.30.1340.30">
    <property type="match status" value="3"/>
</dbReference>
<dbReference type="RefSeq" id="WP_367953687.1">
    <property type="nucleotide sequence ID" value="NZ_JBDPGJ010000002.1"/>
</dbReference>
<feature type="domain" description="BON" evidence="1">
    <location>
        <begin position="148"/>
        <end position="215"/>
    </location>
</feature>
<dbReference type="InterPro" id="IPR051686">
    <property type="entry name" value="Lipoprotein_DolP"/>
</dbReference>
<dbReference type="PROSITE" id="PS50914">
    <property type="entry name" value="BON"/>
    <property type="match status" value="3"/>
</dbReference>
<accession>A0ABV3SGC7</accession>
<dbReference type="InterPro" id="IPR014004">
    <property type="entry name" value="Transpt-assoc_nodulatn_dom_bac"/>
</dbReference>
<reference evidence="2 3" key="1">
    <citation type="submission" date="2024-05" db="EMBL/GenBank/DDBJ databases">
        <authorList>
            <person name="Jiang F."/>
        </authorList>
    </citation>
    <scope>NUCLEOTIDE SEQUENCE [LARGE SCALE GENOMIC DNA]</scope>
    <source>
        <strain evidence="2 3">LZ166</strain>
    </source>
</reference>
<dbReference type="PANTHER" id="PTHR34606:SF15">
    <property type="entry name" value="BON DOMAIN-CONTAINING PROTEIN"/>
    <property type="match status" value="1"/>
</dbReference>
<protein>
    <submittedName>
        <fullName evidence="2">BON domain-containing protein</fullName>
    </submittedName>
</protein>
<sequence length="215" mass="23852">MLDARLRQNVLDELAFEPSIDASNLDVHARKGIVTLTGTVCSCREKRVAEEAVARLRGIRGIRQSIRVVPRQSEKVADEVILDRATKALRWSGLLDGDDIDVSVRDGCVTLTGAVAWHYRKEAVVECVCNLVGVIDVVDRIATVRRPCQSDVKHRIEAALRRDANVEAHGIRVAVQDGKVVLAGRVYDWPERHAAERVAWASPGIHTVEDRILLD</sequence>
<feature type="domain" description="BON" evidence="1">
    <location>
        <begin position="77"/>
        <end position="145"/>
    </location>
</feature>
<keyword evidence="3" id="KW-1185">Reference proteome</keyword>
<dbReference type="InterPro" id="IPR007055">
    <property type="entry name" value="BON_dom"/>
</dbReference>
<name>A0ABV3SGC7_9HYPH</name>
<evidence type="ECO:0000259" key="1">
    <source>
        <dbReference type="PROSITE" id="PS50914"/>
    </source>
</evidence>
<gene>
    <name evidence="2" type="ORF">ABGN05_09070</name>
</gene>
<dbReference type="Pfam" id="PF04972">
    <property type="entry name" value="BON"/>
    <property type="match status" value="3"/>
</dbReference>